<evidence type="ECO:0008006" key="4">
    <source>
        <dbReference type="Google" id="ProtNLM"/>
    </source>
</evidence>
<keyword evidence="3" id="KW-1185">Reference proteome</keyword>
<sequence length="184" mass="19859">MRLAQRNRLAELDEEIAQARGDQQSRQRDLMALSGILETARQDEKAKRERWRTAQHAITAAQGAVDDAQYAVSELTTRKGALEDARVRLVTSLAEAEAAQLSTKEALEASSEENHAANLLATQEAQLKLARERAELASVKLAGIESTSQMRQNRLTQLSRDQASLGTALRGGAGPVEDAGGAGQ</sequence>
<evidence type="ECO:0000313" key="2">
    <source>
        <dbReference type="EMBL" id="WDR02527.1"/>
    </source>
</evidence>
<accession>A0ABY7YMV9</accession>
<organism evidence="2 3">
    <name type="scientific">Devosia algicola</name>
    <dbReference type="NCBI Taxonomy" id="3026418"/>
    <lineage>
        <taxon>Bacteria</taxon>
        <taxon>Pseudomonadati</taxon>
        <taxon>Pseudomonadota</taxon>
        <taxon>Alphaproteobacteria</taxon>
        <taxon>Hyphomicrobiales</taxon>
        <taxon>Devosiaceae</taxon>
        <taxon>Devosia</taxon>
    </lineage>
</organism>
<gene>
    <name evidence="2" type="ORF">PSQ19_18375</name>
</gene>
<name>A0ABY7YMV9_9HYPH</name>
<dbReference type="Proteomes" id="UP001220530">
    <property type="component" value="Chromosome"/>
</dbReference>
<feature type="compositionally biased region" description="Gly residues" evidence="1">
    <location>
        <begin position="169"/>
        <end position="184"/>
    </location>
</feature>
<feature type="region of interest" description="Disordered" evidence="1">
    <location>
        <begin position="148"/>
        <end position="184"/>
    </location>
</feature>
<proteinExistence type="predicted"/>
<reference evidence="2 3" key="1">
    <citation type="submission" date="2023-02" db="EMBL/GenBank/DDBJ databases">
        <title>Devosia algicola sp. nov., isolated from the phycosphere of marine algae.</title>
        <authorList>
            <person name="Kim J.M."/>
            <person name="Lee J.K."/>
            <person name="Choi B.J."/>
            <person name="Bayburt H."/>
            <person name="Jeon C.O."/>
        </authorList>
    </citation>
    <scope>NUCLEOTIDE SEQUENCE [LARGE SCALE GENOMIC DNA]</scope>
    <source>
        <strain evidence="2 3">G20-9</strain>
    </source>
</reference>
<evidence type="ECO:0000313" key="3">
    <source>
        <dbReference type="Proteomes" id="UP001220530"/>
    </source>
</evidence>
<protein>
    <recommendedName>
        <fullName evidence="4">Crescentin coiled-coil domain-containing protein</fullName>
    </recommendedName>
</protein>
<feature type="compositionally biased region" description="Polar residues" evidence="1">
    <location>
        <begin position="148"/>
        <end position="165"/>
    </location>
</feature>
<evidence type="ECO:0000256" key="1">
    <source>
        <dbReference type="SAM" id="MobiDB-lite"/>
    </source>
</evidence>
<dbReference type="EMBL" id="CP118246">
    <property type="protein sequence ID" value="WDR02527.1"/>
    <property type="molecule type" value="Genomic_DNA"/>
</dbReference>